<dbReference type="PANTHER" id="PTHR30053">
    <property type="entry name" value="ELONGATION FACTOR P"/>
    <property type="match status" value="1"/>
</dbReference>
<dbReference type="SMART" id="SM01185">
    <property type="entry name" value="EFP"/>
    <property type="match status" value="1"/>
</dbReference>
<dbReference type="Pfam" id="PF01132">
    <property type="entry name" value="EFP"/>
    <property type="match status" value="1"/>
</dbReference>
<dbReference type="InterPro" id="IPR020599">
    <property type="entry name" value="Transl_elong_fac_P/YeiP"/>
</dbReference>
<keyword evidence="4 8" id="KW-0963">Cytoplasm</keyword>
<evidence type="ECO:0000256" key="6">
    <source>
        <dbReference type="ARBA" id="ARBA00022917"/>
    </source>
</evidence>
<dbReference type="SUPFAM" id="SSF50249">
    <property type="entry name" value="Nucleic acid-binding proteins"/>
    <property type="match status" value="2"/>
</dbReference>
<dbReference type="FunFam" id="2.40.50.140:FF:000004">
    <property type="entry name" value="Elongation factor P"/>
    <property type="match status" value="1"/>
</dbReference>
<evidence type="ECO:0000256" key="3">
    <source>
        <dbReference type="ARBA" id="ARBA00009479"/>
    </source>
</evidence>
<accession>A0A2U1E3C9</accession>
<feature type="domain" description="Elongation factor P C-terminal" evidence="11">
    <location>
        <begin position="129"/>
        <end position="184"/>
    </location>
</feature>
<dbReference type="GO" id="GO:0003746">
    <property type="term" value="F:translation elongation factor activity"/>
    <property type="evidence" value="ECO:0007669"/>
    <property type="project" value="UniProtKB-UniRule"/>
</dbReference>
<comment type="pathway">
    <text evidence="2 8">Protein biosynthesis; polypeptide chain elongation.</text>
</comment>
<keyword evidence="5 8" id="KW-0251">Elongation factor</keyword>
<evidence type="ECO:0000256" key="10">
    <source>
        <dbReference type="RuleBase" id="RU004389"/>
    </source>
</evidence>
<comment type="caution">
    <text evidence="13">The sequence shown here is derived from an EMBL/GenBank/DDBJ whole genome shotgun (WGS) entry which is preliminary data.</text>
</comment>
<dbReference type="Gene3D" id="2.40.50.140">
    <property type="entry name" value="Nucleic acid-binding proteins"/>
    <property type="match status" value="2"/>
</dbReference>
<dbReference type="UniPathway" id="UPA00345"/>
<comment type="subcellular location">
    <subcellularLocation>
        <location evidence="1 8">Cytoplasm</location>
    </subcellularLocation>
</comment>
<sequence length="185" mass="20925">MISAGEFRKGVTFVMDGDVYQILDFQHVKPGKGAAFVSTKIRNVVKGGTREMNFNPTERFEKASIETKEMQYLYQDGDLYFFMDTESYEQLPLGHEEVEEALQFIRENDNVLVRFFEGKPFEVEAPNFVELEVTHTEPGLKGDTSGSASKPATVETGYTLQVPLFVDNGDIIKIDTRSGEYLSRV</sequence>
<dbReference type="CDD" id="cd05794">
    <property type="entry name" value="S1_EF-P_repeat_2"/>
    <property type="match status" value="1"/>
</dbReference>
<dbReference type="PROSITE" id="PS01275">
    <property type="entry name" value="EFP"/>
    <property type="match status" value="1"/>
</dbReference>
<dbReference type="Pfam" id="PF09285">
    <property type="entry name" value="Elong-fact-P_C"/>
    <property type="match status" value="1"/>
</dbReference>
<evidence type="ECO:0000313" key="14">
    <source>
        <dbReference type="Proteomes" id="UP000245793"/>
    </source>
</evidence>
<dbReference type="InterPro" id="IPR013852">
    <property type="entry name" value="Transl_elong_P/YeiP_CS"/>
</dbReference>
<dbReference type="GO" id="GO:0043043">
    <property type="term" value="P:peptide biosynthetic process"/>
    <property type="evidence" value="ECO:0007669"/>
    <property type="project" value="InterPro"/>
</dbReference>
<protein>
    <recommendedName>
        <fullName evidence="8 9">Elongation factor P</fullName>
        <shortName evidence="8">EF-P</shortName>
    </recommendedName>
</protein>
<dbReference type="InterPro" id="IPR014722">
    <property type="entry name" value="Rib_uL2_dom2"/>
</dbReference>
<dbReference type="EMBL" id="QEKV01000006">
    <property type="protein sequence ID" value="PVY94209.1"/>
    <property type="molecule type" value="Genomic_DNA"/>
</dbReference>
<dbReference type="InterPro" id="IPR001059">
    <property type="entry name" value="Transl_elong_P/YeiP_cen"/>
</dbReference>
<dbReference type="HAMAP" id="MF_00141">
    <property type="entry name" value="EF_P"/>
    <property type="match status" value="1"/>
</dbReference>
<evidence type="ECO:0000256" key="5">
    <source>
        <dbReference type="ARBA" id="ARBA00022768"/>
    </source>
</evidence>
<keyword evidence="14" id="KW-1185">Reference proteome</keyword>
<evidence type="ECO:0000256" key="9">
    <source>
        <dbReference type="NCBIfam" id="TIGR00038"/>
    </source>
</evidence>
<comment type="similarity">
    <text evidence="3 8 10">Belongs to the elongation factor P family.</text>
</comment>
<evidence type="ECO:0000313" key="13">
    <source>
        <dbReference type="EMBL" id="PVY94209.1"/>
    </source>
</evidence>
<evidence type="ECO:0000256" key="4">
    <source>
        <dbReference type="ARBA" id="ARBA00022490"/>
    </source>
</evidence>
<dbReference type="CDD" id="cd04470">
    <property type="entry name" value="S1_EF-P_repeat_1"/>
    <property type="match status" value="1"/>
</dbReference>
<dbReference type="SUPFAM" id="SSF50104">
    <property type="entry name" value="Translation proteins SH3-like domain"/>
    <property type="match status" value="1"/>
</dbReference>
<evidence type="ECO:0000259" key="12">
    <source>
        <dbReference type="SMART" id="SM01185"/>
    </source>
</evidence>
<feature type="domain" description="Translation elongation factor P/YeiP central" evidence="12">
    <location>
        <begin position="67"/>
        <end position="121"/>
    </location>
</feature>
<dbReference type="Proteomes" id="UP000245793">
    <property type="component" value="Unassembled WGS sequence"/>
</dbReference>
<dbReference type="InterPro" id="IPR012340">
    <property type="entry name" value="NA-bd_OB-fold"/>
</dbReference>
<evidence type="ECO:0000256" key="8">
    <source>
        <dbReference type="HAMAP-Rule" id="MF_00141"/>
    </source>
</evidence>
<evidence type="ECO:0000256" key="1">
    <source>
        <dbReference type="ARBA" id="ARBA00004496"/>
    </source>
</evidence>
<dbReference type="PANTHER" id="PTHR30053:SF12">
    <property type="entry name" value="ELONGATION FACTOR P (EF-P) FAMILY PROTEIN"/>
    <property type="match status" value="1"/>
</dbReference>
<dbReference type="FunFam" id="2.40.50.140:FF:000009">
    <property type="entry name" value="Elongation factor P"/>
    <property type="match status" value="1"/>
</dbReference>
<dbReference type="InterPro" id="IPR015365">
    <property type="entry name" value="Elong-fact-P_C"/>
</dbReference>
<dbReference type="AlphaFoldDB" id="A0A2U1E3C9"/>
<dbReference type="InterPro" id="IPR013185">
    <property type="entry name" value="Transl_elong_KOW-like"/>
</dbReference>
<dbReference type="SMART" id="SM00841">
    <property type="entry name" value="Elong-fact-P_C"/>
    <property type="match status" value="1"/>
</dbReference>
<dbReference type="FunFam" id="2.30.30.30:FF:000003">
    <property type="entry name" value="Elongation factor P"/>
    <property type="match status" value="1"/>
</dbReference>
<proteinExistence type="inferred from homology"/>
<dbReference type="InterPro" id="IPR011768">
    <property type="entry name" value="Transl_elongation_fac_P"/>
</dbReference>
<reference evidence="13 14" key="1">
    <citation type="submission" date="2018-04" db="EMBL/GenBank/DDBJ databases">
        <title>Genomic Encyclopedia of Type Strains, Phase IV (KMG-IV): sequencing the most valuable type-strain genomes for metagenomic binning, comparative biology and taxonomic classification.</title>
        <authorList>
            <person name="Goeker M."/>
        </authorList>
    </citation>
    <scope>NUCLEOTIDE SEQUENCE [LARGE SCALE GENOMIC DNA]</scope>
    <source>
        <strain evidence="13 14">DSM 20705</strain>
    </source>
</reference>
<dbReference type="Gene3D" id="2.30.30.30">
    <property type="match status" value="1"/>
</dbReference>
<dbReference type="Pfam" id="PF08207">
    <property type="entry name" value="EFP_N"/>
    <property type="match status" value="1"/>
</dbReference>
<evidence type="ECO:0000259" key="11">
    <source>
        <dbReference type="SMART" id="SM00841"/>
    </source>
</evidence>
<dbReference type="GO" id="GO:0005829">
    <property type="term" value="C:cytosol"/>
    <property type="evidence" value="ECO:0007669"/>
    <property type="project" value="UniProtKB-ARBA"/>
</dbReference>
<dbReference type="NCBIfam" id="NF001810">
    <property type="entry name" value="PRK00529.1"/>
    <property type="match status" value="1"/>
</dbReference>
<gene>
    <name evidence="8" type="primary">efp</name>
    <name evidence="13" type="ORF">C7381_10682</name>
</gene>
<name>A0A2U1E3C9_9FIRM</name>
<evidence type="ECO:0000256" key="2">
    <source>
        <dbReference type="ARBA" id="ARBA00004815"/>
    </source>
</evidence>
<keyword evidence="6 8" id="KW-0648">Protein biosynthesis</keyword>
<comment type="function">
    <text evidence="7 8">Involved in peptide bond synthesis. Stimulates efficient translation and peptide-bond synthesis on native or reconstituted 70S ribosomes in vitro. Probably functions indirectly by altering the affinity of the ribosome for aminoacyl-tRNA, thus increasing their reactivity as acceptors for peptidyl transferase.</text>
</comment>
<dbReference type="RefSeq" id="WP_034546952.1">
    <property type="nucleotide sequence ID" value="NZ_CAUPJO010000010.1"/>
</dbReference>
<evidence type="ECO:0000256" key="7">
    <source>
        <dbReference type="ARBA" id="ARBA00025469"/>
    </source>
</evidence>
<dbReference type="PIRSF" id="PIRSF005901">
    <property type="entry name" value="EF-P"/>
    <property type="match status" value="1"/>
</dbReference>
<dbReference type="NCBIfam" id="TIGR00038">
    <property type="entry name" value="efp"/>
    <property type="match status" value="1"/>
</dbReference>
<organism evidence="13 14">
    <name type="scientific">Ezakiella coagulans</name>
    <dbReference type="NCBI Taxonomy" id="46507"/>
    <lineage>
        <taxon>Bacteria</taxon>
        <taxon>Bacillati</taxon>
        <taxon>Bacillota</taxon>
        <taxon>Tissierellia</taxon>
        <taxon>Ezakiella</taxon>
    </lineage>
</organism>
<dbReference type="InterPro" id="IPR008991">
    <property type="entry name" value="Translation_prot_SH3-like_sf"/>
</dbReference>